<dbReference type="GO" id="GO:0004497">
    <property type="term" value="F:monooxygenase activity"/>
    <property type="evidence" value="ECO:0007669"/>
    <property type="project" value="UniProtKB-KW"/>
</dbReference>
<dbReference type="Gene3D" id="1.10.630.10">
    <property type="entry name" value="Cytochrome P450"/>
    <property type="match status" value="1"/>
</dbReference>
<dbReference type="Pfam" id="PF00067">
    <property type="entry name" value="p450"/>
    <property type="match status" value="1"/>
</dbReference>
<organism evidence="1 2">
    <name type="scientific">Hyphodiscus hymeniophilus</name>
    <dbReference type="NCBI Taxonomy" id="353542"/>
    <lineage>
        <taxon>Eukaryota</taxon>
        <taxon>Fungi</taxon>
        <taxon>Dikarya</taxon>
        <taxon>Ascomycota</taxon>
        <taxon>Pezizomycotina</taxon>
        <taxon>Leotiomycetes</taxon>
        <taxon>Helotiales</taxon>
        <taxon>Hyphodiscaceae</taxon>
        <taxon>Hyphodiscus</taxon>
    </lineage>
</organism>
<accession>A0A9P6SN96</accession>
<dbReference type="PRINTS" id="PR00385">
    <property type="entry name" value="P450"/>
</dbReference>
<gene>
    <name evidence="1" type="ORF">D0Z07_8746</name>
</gene>
<reference evidence="1" key="1">
    <citation type="submission" date="2019-07" db="EMBL/GenBank/DDBJ databases">
        <title>Hyphodiscus hymeniophilus genome sequencing and assembly.</title>
        <authorList>
            <person name="Kramer G."/>
            <person name="Nodwell J."/>
        </authorList>
    </citation>
    <scope>NUCLEOTIDE SEQUENCE</scope>
    <source>
        <strain evidence="1">ATCC 34498</strain>
    </source>
</reference>
<dbReference type="OrthoDB" id="1470350at2759"/>
<evidence type="ECO:0000313" key="1">
    <source>
        <dbReference type="EMBL" id="KAG0645674.1"/>
    </source>
</evidence>
<keyword evidence="1" id="KW-0560">Oxidoreductase</keyword>
<proteinExistence type="predicted"/>
<dbReference type="GO" id="GO:0005506">
    <property type="term" value="F:iron ion binding"/>
    <property type="evidence" value="ECO:0007669"/>
    <property type="project" value="InterPro"/>
</dbReference>
<name>A0A9P6SN96_9HELO</name>
<protein>
    <submittedName>
        <fullName evidence="1">Cytochrome P450 monooxygenase lolP1</fullName>
    </submittedName>
</protein>
<comment type="caution">
    <text evidence="1">The sequence shown here is derived from an EMBL/GenBank/DDBJ whole genome shotgun (WGS) entry which is preliminary data.</text>
</comment>
<dbReference type="InterPro" id="IPR036396">
    <property type="entry name" value="Cyt_P450_sf"/>
</dbReference>
<dbReference type="SUPFAM" id="SSF48264">
    <property type="entry name" value="Cytochrome P450"/>
    <property type="match status" value="1"/>
</dbReference>
<keyword evidence="2" id="KW-1185">Reference proteome</keyword>
<keyword evidence="1" id="KW-0503">Monooxygenase</keyword>
<evidence type="ECO:0000313" key="2">
    <source>
        <dbReference type="Proteomes" id="UP000785200"/>
    </source>
</evidence>
<dbReference type="CDD" id="cd11060">
    <property type="entry name" value="CYP57A1-like"/>
    <property type="match status" value="1"/>
</dbReference>
<dbReference type="AlphaFoldDB" id="A0A9P6SN96"/>
<dbReference type="Proteomes" id="UP000785200">
    <property type="component" value="Unassembled WGS sequence"/>
</dbReference>
<dbReference type="PANTHER" id="PTHR24305">
    <property type="entry name" value="CYTOCHROME P450"/>
    <property type="match status" value="1"/>
</dbReference>
<dbReference type="InterPro" id="IPR001128">
    <property type="entry name" value="Cyt_P450"/>
</dbReference>
<dbReference type="EMBL" id="VNKQ01000018">
    <property type="protein sequence ID" value="KAG0645674.1"/>
    <property type="molecule type" value="Genomic_DNA"/>
</dbReference>
<dbReference type="InterPro" id="IPR050121">
    <property type="entry name" value="Cytochrome_P450_monoxygenase"/>
</dbReference>
<dbReference type="GO" id="GO:0016705">
    <property type="term" value="F:oxidoreductase activity, acting on paired donors, with incorporation or reduction of molecular oxygen"/>
    <property type="evidence" value="ECO:0007669"/>
    <property type="project" value="InterPro"/>
</dbReference>
<dbReference type="PANTHER" id="PTHR24305:SF168">
    <property type="entry name" value="P450, PUTATIVE (EUROFUNG)-RELATED"/>
    <property type="match status" value="1"/>
</dbReference>
<dbReference type="GO" id="GO:0020037">
    <property type="term" value="F:heme binding"/>
    <property type="evidence" value="ECO:0007669"/>
    <property type="project" value="InterPro"/>
</dbReference>
<sequence length="461" mass="52216">MLIAFLILIYVAEAARVWYRLRHIPGPRLVGWTKWWLIRAHTSGRKHLDLAEVCEKYEIRQTLMTEGKLARIGPNDLVTSDPRLLRRILSVRSSYSRAPYYQGFRLDPSRDNILSQIDDAKHGILRSKMVAGYAGKDNERMEQTMNESIVALMKLIDTKYVSTNLVYRPMDFSRKAQYLALDVISSLAYGKAFGDLEKDEDVHNYIEMIEEAGPNIVLLTVLPVMRKMLRMPLIKNLVPNAKDQFGFGKVMGIAKELASERFGPYKKIQADMLGSFVAHGLTQDEAESEILFQILAGSDTTATAIRVIMLYISTSPRILSNLLSEINTFAPSSPISDAEARKMPYLQAIIKEGLRIWPPVQGLSSKEVPQGGDTINGVFVPGGTAIGYAATAIFRDEEIWGPDAKLFHPERWLIHDERRLKEMNAVWELVFSYGKWQCLGKNVAMMELNKVIVEDGVREQY</sequence>